<sequence length="100" mass="11109">MQFTSIFLRPEHRRGVLAGAVWGSAEALRGYKRSHSLLPTNANKFAYLFPHTRPTISSNSERQKYQTLPSNNNAGNPNAIHRSMNCGGDLKQKSPAELAK</sequence>
<accession>A0AAW2XZ59</accession>
<feature type="compositionally biased region" description="Polar residues" evidence="1">
    <location>
        <begin position="56"/>
        <end position="76"/>
    </location>
</feature>
<evidence type="ECO:0000256" key="1">
    <source>
        <dbReference type="SAM" id="MobiDB-lite"/>
    </source>
</evidence>
<feature type="compositionally biased region" description="Basic and acidic residues" evidence="1">
    <location>
        <begin position="90"/>
        <end position="100"/>
    </location>
</feature>
<organism evidence="2">
    <name type="scientific">Sesamum latifolium</name>
    <dbReference type="NCBI Taxonomy" id="2727402"/>
    <lineage>
        <taxon>Eukaryota</taxon>
        <taxon>Viridiplantae</taxon>
        <taxon>Streptophyta</taxon>
        <taxon>Embryophyta</taxon>
        <taxon>Tracheophyta</taxon>
        <taxon>Spermatophyta</taxon>
        <taxon>Magnoliopsida</taxon>
        <taxon>eudicotyledons</taxon>
        <taxon>Gunneridae</taxon>
        <taxon>Pentapetalae</taxon>
        <taxon>asterids</taxon>
        <taxon>lamiids</taxon>
        <taxon>Lamiales</taxon>
        <taxon>Pedaliaceae</taxon>
        <taxon>Sesamum</taxon>
    </lineage>
</organism>
<evidence type="ECO:0000313" key="2">
    <source>
        <dbReference type="EMBL" id="KAL0459339.1"/>
    </source>
</evidence>
<dbReference type="AlphaFoldDB" id="A0AAW2XZ59"/>
<reference evidence="2" key="2">
    <citation type="journal article" date="2024" name="Plant">
        <title>Genomic evolution and insights into agronomic trait innovations of Sesamum species.</title>
        <authorList>
            <person name="Miao H."/>
            <person name="Wang L."/>
            <person name="Qu L."/>
            <person name="Liu H."/>
            <person name="Sun Y."/>
            <person name="Le M."/>
            <person name="Wang Q."/>
            <person name="Wei S."/>
            <person name="Zheng Y."/>
            <person name="Lin W."/>
            <person name="Duan Y."/>
            <person name="Cao H."/>
            <person name="Xiong S."/>
            <person name="Wang X."/>
            <person name="Wei L."/>
            <person name="Li C."/>
            <person name="Ma Q."/>
            <person name="Ju M."/>
            <person name="Zhao R."/>
            <person name="Li G."/>
            <person name="Mu C."/>
            <person name="Tian Q."/>
            <person name="Mei H."/>
            <person name="Zhang T."/>
            <person name="Gao T."/>
            <person name="Zhang H."/>
        </authorList>
    </citation>
    <scope>NUCLEOTIDE SEQUENCE</scope>
    <source>
        <strain evidence="2">KEN1</strain>
    </source>
</reference>
<reference evidence="2" key="1">
    <citation type="submission" date="2020-06" db="EMBL/GenBank/DDBJ databases">
        <authorList>
            <person name="Li T."/>
            <person name="Hu X."/>
            <person name="Zhang T."/>
            <person name="Song X."/>
            <person name="Zhang H."/>
            <person name="Dai N."/>
            <person name="Sheng W."/>
            <person name="Hou X."/>
            <person name="Wei L."/>
        </authorList>
    </citation>
    <scope>NUCLEOTIDE SEQUENCE</scope>
    <source>
        <strain evidence="2">KEN1</strain>
        <tissue evidence="2">Leaf</tissue>
    </source>
</reference>
<gene>
    <name evidence="2" type="ORF">Slati_0561100</name>
</gene>
<feature type="region of interest" description="Disordered" evidence="1">
    <location>
        <begin position="56"/>
        <end position="100"/>
    </location>
</feature>
<comment type="caution">
    <text evidence="2">The sequence shown here is derived from an EMBL/GenBank/DDBJ whole genome shotgun (WGS) entry which is preliminary data.</text>
</comment>
<name>A0AAW2XZ59_9LAMI</name>
<protein>
    <submittedName>
        <fullName evidence="2">Uncharacterized protein</fullName>
    </submittedName>
</protein>
<dbReference type="EMBL" id="JACGWN010000002">
    <property type="protein sequence ID" value="KAL0459339.1"/>
    <property type="molecule type" value="Genomic_DNA"/>
</dbReference>
<proteinExistence type="predicted"/>